<dbReference type="InterPro" id="IPR001611">
    <property type="entry name" value="Leu-rich_rpt"/>
</dbReference>
<dbReference type="PRINTS" id="PR00019">
    <property type="entry name" value="LEURICHRPT"/>
</dbReference>
<comment type="caution">
    <text evidence="8">The sequence shown here is derived from an EMBL/GenBank/DDBJ whole genome shotgun (WGS) entry which is preliminary data.</text>
</comment>
<dbReference type="GO" id="GO:0005886">
    <property type="term" value="C:plasma membrane"/>
    <property type="evidence" value="ECO:0007669"/>
    <property type="project" value="TreeGrafter"/>
</dbReference>
<dbReference type="Gene3D" id="3.80.10.10">
    <property type="entry name" value="Ribonuclease Inhibitor"/>
    <property type="match status" value="1"/>
</dbReference>
<evidence type="ECO:0000313" key="9">
    <source>
        <dbReference type="Proteomes" id="UP000556200"/>
    </source>
</evidence>
<evidence type="ECO:0000313" key="8">
    <source>
        <dbReference type="EMBL" id="NWQ68341.1"/>
    </source>
</evidence>
<evidence type="ECO:0000256" key="5">
    <source>
        <dbReference type="SAM" id="Phobius"/>
    </source>
</evidence>
<feature type="non-terminal residue" evidence="8">
    <location>
        <position position="1"/>
    </location>
</feature>
<dbReference type="InterPro" id="IPR000483">
    <property type="entry name" value="Cys-rich_flank_reg_C"/>
</dbReference>
<feature type="transmembrane region" description="Helical" evidence="5">
    <location>
        <begin position="343"/>
        <end position="363"/>
    </location>
</feature>
<feature type="region of interest" description="Disordered" evidence="4">
    <location>
        <begin position="1"/>
        <end position="32"/>
    </location>
</feature>
<dbReference type="Proteomes" id="UP000556200">
    <property type="component" value="Unassembled WGS sequence"/>
</dbReference>
<evidence type="ECO:0000259" key="7">
    <source>
        <dbReference type="SMART" id="SM00082"/>
    </source>
</evidence>
<feature type="non-terminal residue" evidence="8">
    <location>
        <position position="407"/>
    </location>
</feature>
<keyword evidence="5" id="KW-1133">Transmembrane helix</keyword>
<dbReference type="AlphaFoldDB" id="A0A7K4R4T4"/>
<dbReference type="Pfam" id="PF13855">
    <property type="entry name" value="LRR_8"/>
    <property type="match status" value="2"/>
</dbReference>
<sequence length="407" mass="43651">LPEGVARSRPPPRRTARSRRRPGAKVGRGAGPGAMPGRGALCLGLLLPVLLGCGSAQQPGGCPDLCECSEPARTVKCVNRNLTAVPPDLPPYVRSLFITGNPLTHLPAGAFAQRLPDLSALNLSGNHLQAVEAGALALPALRQLDLSGNALISLSPQAFGDGGSPLEELALRGALRDHGVLFSLAALLQSGALRNLSRLDLADNGLLVLPAGMFTALPALRQLDLSNNSLVGLQNVSFQGLGQLQSLNLSNNSLAVLWNSTLAQFRSLPTLRHIDLAHNTWVCDCPIEDLVAWLKESDQVEGKEALTCAYPDKMLGKALLKINSLDLNCSVPTDLPSQLQTSYVFLGIVLALIGAIFLLVLYLNRKGIKKWMHNIRDACRDHMEGYHYRYEINADPRLTNLSSNSDV</sequence>
<keyword evidence="9" id="KW-1185">Reference proteome</keyword>
<keyword evidence="5" id="KW-0812">Transmembrane</keyword>
<dbReference type="GO" id="GO:0090090">
    <property type="term" value="P:negative regulation of canonical Wnt signaling pathway"/>
    <property type="evidence" value="ECO:0007669"/>
    <property type="project" value="TreeGrafter"/>
</dbReference>
<proteinExistence type="predicted"/>
<dbReference type="SMART" id="SM00013">
    <property type="entry name" value="LRRNT"/>
    <property type="match status" value="1"/>
</dbReference>
<evidence type="ECO:0000259" key="6">
    <source>
        <dbReference type="SMART" id="SM00013"/>
    </source>
</evidence>
<dbReference type="SUPFAM" id="SSF52058">
    <property type="entry name" value="L domain-like"/>
    <property type="match status" value="1"/>
</dbReference>
<dbReference type="InterPro" id="IPR000372">
    <property type="entry name" value="LRRNT"/>
</dbReference>
<keyword evidence="5" id="KW-0472">Membrane</keyword>
<evidence type="ECO:0000256" key="3">
    <source>
        <dbReference type="ARBA" id="ARBA00022737"/>
    </source>
</evidence>
<feature type="domain" description="LRRNT" evidence="6">
    <location>
        <begin position="61"/>
        <end position="95"/>
    </location>
</feature>
<dbReference type="PANTHER" id="PTHR24364">
    <property type="entry name" value="LP06937P"/>
    <property type="match status" value="1"/>
</dbReference>
<evidence type="ECO:0000256" key="2">
    <source>
        <dbReference type="ARBA" id="ARBA00022729"/>
    </source>
</evidence>
<gene>
    <name evidence="8" type="primary">Tpbg</name>
    <name evidence="8" type="ORF">NEOCIN_R14866</name>
</gene>
<dbReference type="SMART" id="SM00369">
    <property type="entry name" value="LRR_TYP"/>
    <property type="match status" value="6"/>
</dbReference>
<feature type="domain" description="LRRCT" evidence="7">
    <location>
        <begin position="279"/>
        <end position="330"/>
    </location>
</feature>
<protein>
    <submittedName>
        <fullName evidence="8">TPBG protein</fullName>
    </submittedName>
</protein>
<evidence type="ECO:0000256" key="1">
    <source>
        <dbReference type="ARBA" id="ARBA00022614"/>
    </source>
</evidence>
<dbReference type="InterPro" id="IPR003591">
    <property type="entry name" value="Leu-rich_rpt_typical-subtyp"/>
</dbReference>
<reference evidence="8 9" key="1">
    <citation type="submission" date="2019-09" db="EMBL/GenBank/DDBJ databases">
        <title>Bird 10,000 Genomes (B10K) Project - Family phase.</title>
        <authorList>
            <person name="Zhang G."/>
        </authorList>
    </citation>
    <scope>NUCLEOTIDE SEQUENCE [LARGE SCALE GENOMIC DNA]</scope>
    <source>
        <strain evidence="8">B10K-DU-004-15</strain>
        <tissue evidence="8">Mixed tissue sample</tissue>
    </source>
</reference>
<keyword evidence="3" id="KW-0677">Repeat</keyword>
<feature type="compositionally biased region" description="Basic residues" evidence="4">
    <location>
        <begin position="10"/>
        <end position="23"/>
    </location>
</feature>
<evidence type="ECO:0000256" key="4">
    <source>
        <dbReference type="SAM" id="MobiDB-lite"/>
    </source>
</evidence>
<dbReference type="SMART" id="SM00082">
    <property type="entry name" value="LRRCT"/>
    <property type="match status" value="1"/>
</dbReference>
<organism evidence="8 9">
    <name type="scientific">Neopipo cinnamomea</name>
    <dbReference type="NCBI Taxonomy" id="456388"/>
    <lineage>
        <taxon>Eukaryota</taxon>
        <taxon>Metazoa</taxon>
        <taxon>Chordata</taxon>
        <taxon>Craniata</taxon>
        <taxon>Vertebrata</taxon>
        <taxon>Euteleostomi</taxon>
        <taxon>Archelosauria</taxon>
        <taxon>Archosauria</taxon>
        <taxon>Dinosauria</taxon>
        <taxon>Saurischia</taxon>
        <taxon>Theropoda</taxon>
        <taxon>Coelurosauria</taxon>
        <taxon>Aves</taxon>
        <taxon>Neognathae</taxon>
        <taxon>Neoaves</taxon>
        <taxon>Telluraves</taxon>
        <taxon>Australaves</taxon>
        <taxon>Passeriformes</taxon>
        <taxon>Tyrannidae</taxon>
        <taxon>Neopipo</taxon>
    </lineage>
</organism>
<dbReference type="PROSITE" id="PS51450">
    <property type="entry name" value="LRR"/>
    <property type="match status" value="1"/>
</dbReference>
<dbReference type="InterPro" id="IPR052286">
    <property type="entry name" value="Wnt_signaling_inhibitor"/>
</dbReference>
<dbReference type="EMBL" id="VYZA01000681">
    <property type="protein sequence ID" value="NWQ68341.1"/>
    <property type="molecule type" value="Genomic_DNA"/>
</dbReference>
<accession>A0A7K4R4T4</accession>
<dbReference type="PANTHER" id="PTHR24364:SF17">
    <property type="entry name" value="TROPHOBLAST GLYCOPROTEIN"/>
    <property type="match status" value="1"/>
</dbReference>
<dbReference type="InterPro" id="IPR032675">
    <property type="entry name" value="LRR_dom_sf"/>
</dbReference>
<keyword evidence="2" id="KW-0732">Signal</keyword>
<keyword evidence="1" id="KW-0433">Leucine-rich repeat</keyword>
<name>A0A7K4R4T4_9TYRA</name>